<dbReference type="EMBL" id="DUIH01000017">
    <property type="protein sequence ID" value="HIH70019.1"/>
    <property type="molecule type" value="Genomic_DNA"/>
</dbReference>
<dbReference type="PANTHER" id="PTHR11603:SF147">
    <property type="entry name" value="MEMBRANE PROTEIN"/>
    <property type="match status" value="1"/>
</dbReference>
<evidence type="ECO:0000256" key="1">
    <source>
        <dbReference type="ARBA" id="ARBA00046345"/>
    </source>
</evidence>
<dbReference type="CDD" id="cd09878">
    <property type="entry name" value="PIN_VapC_VirB11L-ATPase-like"/>
    <property type="match status" value="1"/>
</dbReference>
<dbReference type="GO" id="GO:0003723">
    <property type="term" value="F:RNA binding"/>
    <property type="evidence" value="ECO:0007669"/>
    <property type="project" value="UniProtKB-UniRule"/>
</dbReference>
<dbReference type="AlphaFoldDB" id="A0A832RY72"/>
<dbReference type="Pfam" id="PF00437">
    <property type="entry name" value="T2SSE"/>
    <property type="match status" value="1"/>
</dbReference>
<dbReference type="Pfam" id="PF01850">
    <property type="entry name" value="PIN"/>
    <property type="match status" value="1"/>
</dbReference>
<sequence>MRRSRMLNKGIVPDTSTIINGQVSTLIRRRGLSGCVVYIHEAVVAELESLANKGMDVGFKGLKELRKLTDMGKRGEIKVVHTGERPTLEQIRFAKSGAIDAMIRQLASEKKAVLLTADRVQGEVASAYGIDVEYTFRRTRSRRLKLEQFFEEDVTSVHLKSGCYPVVKRGPPGAQRVERVGNKKLTDRELERMIHQLYARAGKEKGSYVEIERAGATVLQIGDMRIAITKPAFSDALEITAVRPTVMVDLDSYRFADELKKRIVERQRGVLVAGPPGAGKSAFASGVARYLTEQGFIVKTMESPRDLQVGDEVTQYTKLDGSMENTADILLLVRPDYTIYDELRKTSDFKVFADMRLAGVGMVGVVHASRAIDAVQRMLGRVELGMITQVVDTVVFIDRGEVSKVYDLRFTVKVPSGMYDEDLARPVILVEDFETKRPEYEIYTYGEQVVVMPVEEVEHETSPESKLAAEQVRATLSRYAREALDVEVKGGRATVHASKGDIPRLIGRGGRNIERLEHELGMHIDVREREDELPHGGFELEGFRVTKRSLVLVFSSLQGKDVDVFVGDDYLFSATVRKKGEIKVPKNSDIARQLREALDRGLGVWARPI</sequence>
<dbReference type="CDD" id="cd00105">
    <property type="entry name" value="KH-I"/>
    <property type="match status" value="1"/>
</dbReference>
<dbReference type="PROSITE" id="PS50084">
    <property type="entry name" value="KH_TYPE_1"/>
    <property type="match status" value="1"/>
</dbReference>
<dbReference type="NCBIfam" id="NF010335">
    <property type="entry name" value="PRK13764.1"/>
    <property type="match status" value="1"/>
</dbReference>
<proteinExistence type="inferred from homology"/>
<dbReference type="InterPro" id="IPR004088">
    <property type="entry name" value="KH_dom_type_1"/>
</dbReference>
<evidence type="ECO:0000313" key="6">
    <source>
        <dbReference type="Proteomes" id="UP000600363"/>
    </source>
</evidence>
<dbReference type="InterPro" id="IPR027417">
    <property type="entry name" value="P-loop_NTPase"/>
</dbReference>
<protein>
    <submittedName>
        <fullName evidence="5">Flp pilus assembly complex ATPase component TadA</fullName>
    </submittedName>
</protein>
<evidence type="ECO:0000313" key="5">
    <source>
        <dbReference type="EMBL" id="HIH70019.1"/>
    </source>
</evidence>
<feature type="domain" description="PIN" evidence="4">
    <location>
        <begin position="9"/>
        <end position="123"/>
    </location>
</feature>
<dbReference type="InterPro" id="IPR009019">
    <property type="entry name" value="KH_sf_prok-type"/>
</dbReference>
<dbReference type="Pfam" id="PF00013">
    <property type="entry name" value="KH_1"/>
    <property type="match status" value="1"/>
</dbReference>
<dbReference type="InterPro" id="IPR001482">
    <property type="entry name" value="T2SS/T4SS_dom"/>
</dbReference>
<accession>A0A832RY72</accession>
<dbReference type="SMART" id="SM00382">
    <property type="entry name" value="AAA"/>
    <property type="match status" value="1"/>
</dbReference>
<dbReference type="InterPro" id="IPR002716">
    <property type="entry name" value="PIN_dom"/>
</dbReference>
<dbReference type="PANTHER" id="PTHR11603">
    <property type="entry name" value="AAA FAMILY ATPASE"/>
    <property type="match status" value="1"/>
</dbReference>
<comment type="similarity">
    <text evidence="1">In the N-terminal section; belongs to the PINc/VapC protein family.</text>
</comment>
<dbReference type="SUPFAM" id="SSF54814">
    <property type="entry name" value="Prokaryotic type KH domain (KH-domain type II)"/>
    <property type="match status" value="1"/>
</dbReference>
<dbReference type="Proteomes" id="UP000600363">
    <property type="component" value="Unassembled WGS sequence"/>
</dbReference>
<dbReference type="Gene3D" id="3.40.50.300">
    <property type="entry name" value="P-loop containing nucleotide triphosphate hydrolases"/>
    <property type="match status" value="1"/>
</dbReference>
<dbReference type="InterPro" id="IPR003593">
    <property type="entry name" value="AAA+_ATPase"/>
</dbReference>
<dbReference type="SUPFAM" id="SSF52540">
    <property type="entry name" value="P-loop containing nucleoside triphosphate hydrolases"/>
    <property type="match status" value="1"/>
</dbReference>
<dbReference type="Gene3D" id="3.40.50.1010">
    <property type="entry name" value="5'-nuclease"/>
    <property type="match status" value="1"/>
</dbReference>
<dbReference type="InterPro" id="IPR052041">
    <property type="entry name" value="Nucleic_acid_metab_PIN/TRAM"/>
</dbReference>
<reference evidence="5" key="1">
    <citation type="journal article" date="2020" name="bioRxiv">
        <title>A rank-normalized archaeal taxonomy based on genome phylogeny resolves widespread incomplete and uneven classifications.</title>
        <authorList>
            <person name="Rinke C."/>
            <person name="Chuvochina M."/>
            <person name="Mussig A.J."/>
            <person name="Chaumeil P.-A."/>
            <person name="Waite D.W."/>
            <person name="Whitman W.B."/>
            <person name="Parks D.H."/>
            <person name="Hugenholtz P."/>
        </authorList>
    </citation>
    <scope>NUCLEOTIDE SEQUENCE</scope>
    <source>
        <strain evidence="5">UBA12518</strain>
    </source>
</reference>
<name>A0A832RY72_9EURY</name>
<comment type="caution">
    <text evidence="5">The sequence shown here is derived from an EMBL/GenBank/DDBJ whole genome shotgun (WGS) entry which is preliminary data.</text>
</comment>
<evidence type="ECO:0000259" key="3">
    <source>
        <dbReference type="SMART" id="SM00382"/>
    </source>
</evidence>
<gene>
    <name evidence="5" type="primary">tadA</name>
    <name evidence="5" type="ORF">HA299_05360</name>
</gene>
<dbReference type="SUPFAM" id="SSF88723">
    <property type="entry name" value="PIN domain-like"/>
    <property type="match status" value="1"/>
</dbReference>
<organism evidence="5 6">
    <name type="scientific">Methermicoccus shengliensis</name>
    <dbReference type="NCBI Taxonomy" id="660064"/>
    <lineage>
        <taxon>Archaea</taxon>
        <taxon>Methanobacteriati</taxon>
        <taxon>Methanobacteriota</taxon>
        <taxon>Stenosarchaea group</taxon>
        <taxon>Methanomicrobia</taxon>
        <taxon>Methanosarcinales</taxon>
        <taxon>Methermicoccaceae</taxon>
        <taxon>Methermicoccus</taxon>
    </lineage>
</organism>
<evidence type="ECO:0000259" key="4">
    <source>
        <dbReference type="SMART" id="SM00670"/>
    </source>
</evidence>
<feature type="domain" description="AAA+ ATPase" evidence="3">
    <location>
        <begin position="266"/>
        <end position="401"/>
    </location>
</feature>
<dbReference type="InterPro" id="IPR029060">
    <property type="entry name" value="PIN-like_dom_sf"/>
</dbReference>
<evidence type="ECO:0000256" key="2">
    <source>
        <dbReference type="PROSITE-ProRule" id="PRU00117"/>
    </source>
</evidence>
<keyword evidence="2" id="KW-0694">RNA-binding</keyword>
<dbReference type="SMART" id="SM00670">
    <property type="entry name" value="PINc"/>
    <property type="match status" value="1"/>
</dbReference>